<feature type="compositionally biased region" description="Basic and acidic residues" evidence="1">
    <location>
        <begin position="17"/>
        <end position="29"/>
    </location>
</feature>
<comment type="caution">
    <text evidence="2">The sequence shown here is derived from an EMBL/GenBank/DDBJ whole genome shotgun (WGS) entry which is preliminary data.</text>
</comment>
<evidence type="ECO:0000313" key="3">
    <source>
        <dbReference type="Proteomes" id="UP000479710"/>
    </source>
</evidence>
<reference evidence="2 3" key="1">
    <citation type="submission" date="2019-11" db="EMBL/GenBank/DDBJ databases">
        <title>Whole genome sequence of Oryza granulata.</title>
        <authorList>
            <person name="Li W."/>
        </authorList>
    </citation>
    <scope>NUCLEOTIDE SEQUENCE [LARGE SCALE GENOMIC DNA]</scope>
    <source>
        <strain evidence="3">cv. Menghai</strain>
        <tissue evidence="2">Leaf</tissue>
    </source>
</reference>
<proteinExistence type="predicted"/>
<evidence type="ECO:0000256" key="1">
    <source>
        <dbReference type="SAM" id="MobiDB-lite"/>
    </source>
</evidence>
<keyword evidence="3" id="KW-1185">Reference proteome</keyword>
<sequence>MARGGGIGGGAPVWPVRVERREGRDDRRASPVSGYGCGTSRATWAHVRSAEVGRPRSGVRARREGGGRGGPWGEGERADGLNLAPGKRRGDFRVLHEAQEPTGGGSNGLIAPHPSAASASSERRQRIHGLPKLKEMPKFSVIASAV</sequence>
<dbReference type="EMBL" id="SPHZ02000003">
    <property type="protein sequence ID" value="KAF0925766.1"/>
    <property type="molecule type" value="Genomic_DNA"/>
</dbReference>
<feature type="compositionally biased region" description="Basic and acidic residues" evidence="1">
    <location>
        <begin position="88"/>
        <end position="99"/>
    </location>
</feature>
<dbReference type="Proteomes" id="UP000479710">
    <property type="component" value="Unassembled WGS sequence"/>
</dbReference>
<feature type="compositionally biased region" description="Gly residues" evidence="1">
    <location>
        <begin position="1"/>
        <end position="11"/>
    </location>
</feature>
<feature type="region of interest" description="Disordered" evidence="1">
    <location>
        <begin position="1"/>
        <end position="131"/>
    </location>
</feature>
<accession>A0A6G1EMB6</accession>
<feature type="compositionally biased region" description="Low complexity" evidence="1">
    <location>
        <begin position="111"/>
        <end position="120"/>
    </location>
</feature>
<organism evidence="2 3">
    <name type="scientific">Oryza meyeriana var. granulata</name>
    <dbReference type="NCBI Taxonomy" id="110450"/>
    <lineage>
        <taxon>Eukaryota</taxon>
        <taxon>Viridiplantae</taxon>
        <taxon>Streptophyta</taxon>
        <taxon>Embryophyta</taxon>
        <taxon>Tracheophyta</taxon>
        <taxon>Spermatophyta</taxon>
        <taxon>Magnoliopsida</taxon>
        <taxon>Liliopsida</taxon>
        <taxon>Poales</taxon>
        <taxon>Poaceae</taxon>
        <taxon>BOP clade</taxon>
        <taxon>Oryzoideae</taxon>
        <taxon>Oryzeae</taxon>
        <taxon>Oryzinae</taxon>
        <taxon>Oryza</taxon>
        <taxon>Oryza meyeriana</taxon>
    </lineage>
</organism>
<protein>
    <submittedName>
        <fullName evidence="2">Uncharacterized protein</fullName>
    </submittedName>
</protein>
<name>A0A6G1EMB6_9ORYZ</name>
<gene>
    <name evidence="2" type="ORF">E2562_018426</name>
</gene>
<evidence type="ECO:0000313" key="2">
    <source>
        <dbReference type="EMBL" id="KAF0925766.1"/>
    </source>
</evidence>
<dbReference type="AlphaFoldDB" id="A0A6G1EMB6"/>